<dbReference type="PROSITE" id="PS51904">
    <property type="entry name" value="GLYCOSYL_HYDROL_F25_2"/>
    <property type="match status" value="1"/>
</dbReference>
<dbReference type="Proteomes" id="UP000032289">
    <property type="component" value="Unassembled WGS sequence"/>
</dbReference>
<proteinExistence type="inferred from homology"/>
<name>A0A0D1LZ31_9LACO</name>
<dbReference type="SUPFAM" id="SSF51445">
    <property type="entry name" value="(Trans)glycosidases"/>
    <property type="match status" value="1"/>
</dbReference>
<accession>A0A0D1LZ31</accession>
<dbReference type="PATRIC" id="fig|137591.24.peg.1319"/>
<comment type="similarity">
    <text evidence="1">Belongs to the glycosyl hydrolase 25 family.</text>
</comment>
<dbReference type="RefSeq" id="WP_052498612.1">
    <property type="nucleotide sequence ID" value="NZ_JWHT01000032.1"/>
</dbReference>
<dbReference type="AlphaFoldDB" id="A0A0D1LZ31"/>
<dbReference type="EMBL" id="JWHT01000032">
    <property type="protein sequence ID" value="KIU23772.1"/>
    <property type="molecule type" value="Genomic_DNA"/>
</dbReference>
<dbReference type="GO" id="GO:0003796">
    <property type="term" value="F:lysozyme activity"/>
    <property type="evidence" value="ECO:0007669"/>
    <property type="project" value="UniProtKB-EC"/>
</dbReference>
<dbReference type="SMART" id="SM00641">
    <property type="entry name" value="Glyco_25"/>
    <property type="match status" value="1"/>
</dbReference>
<dbReference type="InterPro" id="IPR017853">
    <property type="entry name" value="GH"/>
</dbReference>
<dbReference type="Pfam" id="PF01183">
    <property type="entry name" value="Glyco_hydro_25"/>
    <property type="match status" value="1"/>
</dbReference>
<dbReference type="InterPro" id="IPR018077">
    <property type="entry name" value="Glyco_hydro_fam25_subgr"/>
</dbReference>
<feature type="region of interest" description="Disordered" evidence="4">
    <location>
        <begin position="205"/>
        <end position="234"/>
    </location>
</feature>
<feature type="compositionally biased region" description="Basic and acidic residues" evidence="4">
    <location>
        <begin position="205"/>
        <end position="216"/>
    </location>
</feature>
<sequence length="283" mass="30828">MALNGIDISNWQAGINLSAVPADFIIIKATEGTTYVSPEADTQYQGAKSAGRLLGVYHFATGVGAVEEAKFFLSNIQGYLGETVLFLDWEGAVVTQGVVYAKAFLDYVYQQTGIRPLIYMSKSVTNSYNWSSVSSDYGLWVAQYADALPTGYQNDPWTDAKGYGSWSTPAIFQYSSTGRLSGYDGNLDLDKFYGDANAWQAYAKSDRVAPEPKPDPEPEPEPPKSTPIVQYADPDGNKAYAYTHWQAIAGKPDLSTVVLTSPNGTKYQLVVDDKGTVTTKVVK</sequence>
<evidence type="ECO:0000256" key="1">
    <source>
        <dbReference type="ARBA" id="ARBA00010646"/>
    </source>
</evidence>
<dbReference type="Gene3D" id="3.20.20.80">
    <property type="entry name" value="Glycosidases"/>
    <property type="match status" value="1"/>
</dbReference>
<organism evidence="5 6">
    <name type="scientific">Weissella cibaria</name>
    <dbReference type="NCBI Taxonomy" id="137591"/>
    <lineage>
        <taxon>Bacteria</taxon>
        <taxon>Bacillati</taxon>
        <taxon>Bacillota</taxon>
        <taxon>Bacilli</taxon>
        <taxon>Lactobacillales</taxon>
        <taxon>Lactobacillaceae</taxon>
        <taxon>Weissella</taxon>
    </lineage>
</organism>
<dbReference type="PANTHER" id="PTHR34135:SF2">
    <property type="entry name" value="LYSOZYME"/>
    <property type="match status" value="1"/>
</dbReference>
<reference evidence="5 6" key="1">
    <citation type="journal article" date="2015" name="Microbiology (Mosc.)">
        <title>Genomics of the Weissella cibaria species with an examination of its metabolic traits.</title>
        <authorList>
            <person name="Lynch K.M."/>
            <person name="Lucid A."/>
            <person name="Arendt E.K."/>
            <person name="Sleator R.D."/>
            <person name="Lucey B."/>
            <person name="Coffey A."/>
        </authorList>
    </citation>
    <scope>NUCLEOTIDE SEQUENCE [LARGE SCALE GENOMIC DNA]</scope>
    <source>
        <strain evidence="5 6">AB3b</strain>
    </source>
</reference>
<keyword evidence="3 5" id="KW-0326">Glycosidase</keyword>
<gene>
    <name evidence="5" type="primary">acm</name>
    <name evidence="5" type="ORF">ab3b_01349</name>
</gene>
<evidence type="ECO:0000313" key="6">
    <source>
        <dbReference type="Proteomes" id="UP000032289"/>
    </source>
</evidence>
<dbReference type="PANTHER" id="PTHR34135">
    <property type="entry name" value="LYSOZYME"/>
    <property type="match status" value="1"/>
</dbReference>
<dbReference type="GO" id="GO:0016052">
    <property type="term" value="P:carbohydrate catabolic process"/>
    <property type="evidence" value="ECO:0007669"/>
    <property type="project" value="TreeGrafter"/>
</dbReference>
<keyword evidence="2 5" id="KW-0378">Hydrolase</keyword>
<comment type="caution">
    <text evidence="5">The sequence shown here is derived from an EMBL/GenBank/DDBJ whole genome shotgun (WGS) entry which is preliminary data.</text>
</comment>
<evidence type="ECO:0000313" key="5">
    <source>
        <dbReference type="EMBL" id="KIU23772.1"/>
    </source>
</evidence>
<evidence type="ECO:0000256" key="4">
    <source>
        <dbReference type="SAM" id="MobiDB-lite"/>
    </source>
</evidence>
<evidence type="ECO:0000256" key="2">
    <source>
        <dbReference type="ARBA" id="ARBA00022801"/>
    </source>
</evidence>
<evidence type="ECO:0000256" key="3">
    <source>
        <dbReference type="ARBA" id="ARBA00023295"/>
    </source>
</evidence>
<dbReference type="GO" id="GO:0016998">
    <property type="term" value="P:cell wall macromolecule catabolic process"/>
    <property type="evidence" value="ECO:0007669"/>
    <property type="project" value="InterPro"/>
</dbReference>
<dbReference type="EC" id="3.2.1.17" evidence="5"/>
<dbReference type="GO" id="GO:0009253">
    <property type="term" value="P:peptidoglycan catabolic process"/>
    <property type="evidence" value="ECO:0007669"/>
    <property type="project" value="InterPro"/>
</dbReference>
<dbReference type="InterPro" id="IPR002053">
    <property type="entry name" value="Glyco_hydro_25"/>
</dbReference>
<protein>
    <submittedName>
        <fullName evidence="5">Acm protein</fullName>
        <ecNumber evidence="5">3.2.1.17</ecNumber>
    </submittedName>
</protein>